<evidence type="ECO:0000313" key="1">
    <source>
        <dbReference type="EMBL" id="CAE0833204.1"/>
    </source>
</evidence>
<accession>A0A7S4LJE4</accession>
<reference evidence="1" key="1">
    <citation type="submission" date="2021-01" db="EMBL/GenBank/DDBJ databases">
        <authorList>
            <person name="Corre E."/>
            <person name="Pelletier E."/>
            <person name="Niang G."/>
            <person name="Scheremetjew M."/>
            <person name="Finn R."/>
            <person name="Kale V."/>
            <person name="Holt S."/>
            <person name="Cochrane G."/>
            <person name="Meng A."/>
            <person name="Brown T."/>
            <person name="Cohen L."/>
        </authorList>
    </citation>
    <scope>NUCLEOTIDE SEQUENCE</scope>
    <source>
        <strain evidence="1">CCMP1594</strain>
    </source>
</reference>
<name>A0A7S4LJE4_9EUGL</name>
<dbReference type="AlphaFoldDB" id="A0A7S4LJE4"/>
<proteinExistence type="predicted"/>
<organism evidence="1">
    <name type="scientific">Eutreptiella gymnastica</name>
    <dbReference type="NCBI Taxonomy" id="73025"/>
    <lineage>
        <taxon>Eukaryota</taxon>
        <taxon>Discoba</taxon>
        <taxon>Euglenozoa</taxon>
        <taxon>Euglenida</taxon>
        <taxon>Spirocuta</taxon>
        <taxon>Euglenophyceae</taxon>
        <taxon>Eutreptiales</taxon>
        <taxon>Eutreptiaceae</taxon>
        <taxon>Eutreptiella</taxon>
    </lineage>
</organism>
<sequence length="147" mass="16463">MSEEPRPPAMMMFWFELGETLFNTYNAQIRRARHADHPHARFCATKIRDKPTGQKDINALLACQGANVIPVIAYDITEAIVLFPMLKLGNVAQHCILELEHSDAAGYPRAVVRLHSDNYTVFPLPRSRLPSLRAPVSGRLVVETTLG</sequence>
<protein>
    <submittedName>
        <fullName evidence="1">Uncharacterized protein</fullName>
    </submittedName>
</protein>
<gene>
    <name evidence="1" type="ORF">EGYM00163_LOCUS44496</name>
</gene>
<dbReference type="EMBL" id="HBJA01129502">
    <property type="protein sequence ID" value="CAE0833204.1"/>
    <property type="molecule type" value="Transcribed_RNA"/>
</dbReference>